<dbReference type="InterPro" id="IPR017830">
    <property type="entry name" value="SQase_HpnE"/>
</dbReference>
<organism evidence="2 3">
    <name type="scientific">Orrella daihaiensis</name>
    <dbReference type="NCBI Taxonomy" id="2782176"/>
    <lineage>
        <taxon>Bacteria</taxon>
        <taxon>Pseudomonadati</taxon>
        <taxon>Pseudomonadota</taxon>
        <taxon>Betaproteobacteria</taxon>
        <taxon>Burkholderiales</taxon>
        <taxon>Alcaligenaceae</taxon>
        <taxon>Orrella</taxon>
    </lineage>
</organism>
<dbReference type="InterPro" id="IPR002937">
    <property type="entry name" value="Amino_oxidase"/>
</dbReference>
<dbReference type="PANTHER" id="PTHR42923:SF46">
    <property type="entry name" value="AMINE OXIDASE"/>
    <property type="match status" value="1"/>
</dbReference>
<dbReference type="Proteomes" id="UP000831607">
    <property type="component" value="Chromosome"/>
</dbReference>
<dbReference type="InterPro" id="IPR036188">
    <property type="entry name" value="FAD/NAD-bd_sf"/>
</dbReference>
<dbReference type="SUPFAM" id="SSF51905">
    <property type="entry name" value="FAD/NAD(P)-binding domain"/>
    <property type="match status" value="1"/>
</dbReference>
<evidence type="ECO:0000259" key="1">
    <source>
        <dbReference type="Pfam" id="PF01593"/>
    </source>
</evidence>
<evidence type="ECO:0000313" key="2">
    <source>
        <dbReference type="EMBL" id="UOD49441.1"/>
    </source>
</evidence>
<dbReference type="InterPro" id="IPR050464">
    <property type="entry name" value="Zeta_carotene_desat/Oxidored"/>
</dbReference>
<accession>A0ABY4AGN4</accession>
<dbReference type="NCBIfam" id="TIGR03467">
    <property type="entry name" value="HpnE"/>
    <property type="match status" value="1"/>
</dbReference>
<feature type="domain" description="Amine oxidase" evidence="1">
    <location>
        <begin position="11"/>
        <end position="432"/>
    </location>
</feature>
<name>A0ABY4AGN4_9BURK</name>
<keyword evidence="3" id="KW-1185">Reference proteome</keyword>
<dbReference type="EMBL" id="CP063982">
    <property type="protein sequence ID" value="UOD49441.1"/>
    <property type="molecule type" value="Genomic_DNA"/>
</dbReference>
<dbReference type="Gene3D" id="3.50.50.60">
    <property type="entry name" value="FAD/NAD(P)-binding domain"/>
    <property type="match status" value="1"/>
</dbReference>
<dbReference type="PANTHER" id="PTHR42923">
    <property type="entry name" value="PROTOPORPHYRINOGEN OXIDASE"/>
    <property type="match status" value="1"/>
</dbReference>
<proteinExistence type="predicted"/>
<sequence length="449" mass="49295">MKIGIVGAGWAGLAAASECLANNLEVTLFDASHAPGGRARAVHDSELGDLDNGQHLLIGAYRNTLSILNRDLGHQHIASSLKRLPLWLQSVDGQFRIRHRATQSSSTLANAMVLLAAKGLSLKDKWQISALLWRLRQARTANHQEKPNRLTVTQWLSEQQQTPQACRWLWYPLCLATMNTKPDQASAVLFQNVLQDSLISNEPGAIDLLLPTKTLSDLWPAHIAKRITTRWGHVVREIKPQANGVLIDGNQFDACVLAVPPNSLARLITPIAPFEGLLKGLSEFQFRSIATCYVSVDRHQPLPAPLLMFDHGKLGSDIQAQWVFDRNAFMGASPTAQLAFVISCADGLIKDNDLGLAHSLLAQLKRDWPTYTGKVLAARCYQEKRATFAALPDLVRPKCETPNPRIALAGDWTDTGYPAVIEGAVLSGIKAVHHLARLRTDQTLTAQSL</sequence>
<dbReference type="Pfam" id="PF01593">
    <property type="entry name" value="Amino_oxidase"/>
    <property type="match status" value="1"/>
</dbReference>
<reference evidence="2 3" key="1">
    <citation type="submission" date="2020-11" db="EMBL/GenBank/DDBJ databases">
        <title>Algicoccus daihaiensis sp.nov., isolated from Daihai Lake in Inner Mongolia.</title>
        <authorList>
            <person name="Kai J."/>
        </authorList>
    </citation>
    <scope>NUCLEOTIDE SEQUENCE [LARGE SCALE GENOMIC DNA]</scope>
    <source>
        <strain evidence="3">f23</strain>
    </source>
</reference>
<dbReference type="RefSeq" id="WP_243477602.1">
    <property type="nucleotide sequence ID" value="NZ_CP063982.1"/>
</dbReference>
<gene>
    <name evidence="2" type="ORF">DHf2319_08075</name>
</gene>
<evidence type="ECO:0000313" key="3">
    <source>
        <dbReference type="Proteomes" id="UP000831607"/>
    </source>
</evidence>
<protein>
    <submittedName>
        <fullName evidence="2">FAD-dependent oxidoreductase</fullName>
    </submittedName>
</protein>